<dbReference type="AlphaFoldDB" id="A0A1I3MC59"/>
<dbReference type="Proteomes" id="UP000199377">
    <property type="component" value="Unassembled WGS sequence"/>
</dbReference>
<dbReference type="RefSeq" id="WP_218161102.1">
    <property type="nucleotide sequence ID" value="NZ_FOQH01000011.1"/>
</dbReference>
<organism evidence="3 4">
    <name type="scientific">Albimonas pacifica</name>
    <dbReference type="NCBI Taxonomy" id="1114924"/>
    <lineage>
        <taxon>Bacteria</taxon>
        <taxon>Pseudomonadati</taxon>
        <taxon>Pseudomonadota</taxon>
        <taxon>Alphaproteobacteria</taxon>
        <taxon>Rhodobacterales</taxon>
        <taxon>Paracoccaceae</taxon>
        <taxon>Albimonas</taxon>
    </lineage>
</organism>
<dbReference type="Gene3D" id="3.10.180.10">
    <property type="entry name" value="2,3-Dihydroxybiphenyl 1,2-Dioxygenase, domain 1"/>
    <property type="match status" value="1"/>
</dbReference>
<proteinExistence type="predicted"/>
<dbReference type="EMBL" id="FOQH01000011">
    <property type="protein sequence ID" value="SFI94561.1"/>
    <property type="molecule type" value="Genomic_DNA"/>
</dbReference>
<evidence type="ECO:0000313" key="3">
    <source>
        <dbReference type="EMBL" id="SFI94561.1"/>
    </source>
</evidence>
<dbReference type="SUPFAM" id="SSF54593">
    <property type="entry name" value="Glyoxalase/Bleomycin resistance protein/Dihydroxybiphenyl dioxygenase"/>
    <property type="match status" value="1"/>
</dbReference>
<gene>
    <name evidence="3" type="ORF">SAMN05216258_11137</name>
</gene>
<sequence length="163" mass="18108">MTAPRPRPYGDAPRSRPYGDDARPRPYGDDAQCHMHHAHLFCSDIEATIAFWRDWFGAEVAHDGPYAGARNVFLKIGRGAIHLYDQPPRDGGRGAVHHLGIQVSDLDELYARMQAGGVHLPNPIKRSDGGGYFMVEAPDGVLLEIFEPGPDRPAEVLRYYGYP</sequence>
<dbReference type="STRING" id="1114924.SAMN05216258_11137"/>
<feature type="compositionally biased region" description="Basic and acidic residues" evidence="1">
    <location>
        <begin position="13"/>
        <end position="27"/>
    </location>
</feature>
<name>A0A1I3MC59_9RHOB</name>
<dbReference type="InterPro" id="IPR029068">
    <property type="entry name" value="Glyas_Bleomycin-R_OHBP_Dase"/>
</dbReference>
<dbReference type="Pfam" id="PF00903">
    <property type="entry name" value="Glyoxalase"/>
    <property type="match status" value="1"/>
</dbReference>
<feature type="region of interest" description="Disordered" evidence="1">
    <location>
        <begin position="1"/>
        <end position="27"/>
    </location>
</feature>
<dbReference type="CDD" id="cd06587">
    <property type="entry name" value="VOC"/>
    <property type="match status" value="1"/>
</dbReference>
<evidence type="ECO:0000259" key="2">
    <source>
        <dbReference type="PROSITE" id="PS51819"/>
    </source>
</evidence>
<evidence type="ECO:0000313" key="4">
    <source>
        <dbReference type="Proteomes" id="UP000199377"/>
    </source>
</evidence>
<evidence type="ECO:0000256" key="1">
    <source>
        <dbReference type="SAM" id="MobiDB-lite"/>
    </source>
</evidence>
<dbReference type="PANTHER" id="PTHR36113">
    <property type="entry name" value="LYASE, PUTATIVE-RELATED-RELATED"/>
    <property type="match status" value="1"/>
</dbReference>
<dbReference type="InterPro" id="IPR051332">
    <property type="entry name" value="Fosfomycin_Res_Enzymes"/>
</dbReference>
<dbReference type="InterPro" id="IPR004360">
    <property type="entry name" value="Glyas_Fos-R_dOase_dom"/>
</dbReference>
<dbReference type="PANTHER" id="PTHR36113:SF3">
    <property type="entry name" value="SLL5075 PROTEIN"/>
    <property type="match status" value="1"/>
</dbReference>
<protein>
    <submittedName>
        <fullName evidence="3">Uncharacterized conserved protein PhnB, glyoxalase superfamily</fullName>
    </submittedName>
</protein>
<dbReference type="InterPro" id="IPR037523">
    <property type="entry name" value="VOC_core"/>
</dbReference>
<reference evidence="3 4" key="1">
    <citation type="submission" date="2016-10" db="EMBL/GenBank/DDBJ databases">
        <authorList>
            <person name="de Groot N.N."/>
        </authorList>
    </citation>
    <scope>NUCLEOTIDE SEQUENCE [LARGE SCALE GENOMIC DNA]</scope>
    <source>
        <strain evidence="3 4">CGMCC 1.11030</strain>
    </source>
</reference>
<keyword evidence="4" id="KW-1185">Reference proteome</keyword>
<dbReference type="PROSITE" id="PS51819">
    <property type="entry name" value="VOC"/>
    <property type="match status" value="1"/>
</dbReference>
<accession>A0A1I3MC59</accession>
<feature type="domain" description="VOC" evidence="2">
    <location>
        <begin position="34"/>
        <end position="148"/>
    </location>
</feature>